<dbReference type="STRING" id="649638.Trad_0350"/>
<keyword evidence="5" id="KW-0342">GTP-binding</keyword>
<evidence type="ECO:0000313" key="7">
    <source>
        <dbReference type="EMBL" id="ADI13489.1"/>
    </source>
</evidence>
<dbReference type="UniPathway" id="UPA00848">
    <property type="reaction ID" value="UER00151"/>
</dbReference>
<dbReference type="EC" id="3.5.4.16" evidence="5"/>
<gene>
    <name evidence="5" type="primary">folE</name>
    <name evidence="7" type="ordered locus">Trad_0350</name>
</gene>
<dbReference type="PROSITE" id="PS00859">
    <property type="entry name" value="GTP_CYCLOHYDROL_1_1"/>
    <property type="match status" value="1"/>
</dbReference>
<accession>D7CRJ9</accession>
<evidence type="ECO:0000256" key="4">
    <source>
        <dbReference type="ARBA" id="ARBA00022801"/>
    </source>
</evidence>
<dbReference type="OrthoDB" id="9801207at2"/>
<reference evidence="8" key="1">
    <citation type="submission" date="2010-05" db="EMBL/GenBank/DDBJ databases">
        <title>The complete genome of Truepera radiovictris DSM 17093.</title>
        <authorList>
            <consortium name="US DOE Joint Genome Institute (JGI-PGF)"/>
            <person name="Lucas S."/>
            <person name="Copeland A."/>
            <person name="Lapidus A."/>
            <person name="Glavina del Rio T."/>
            <person name="Dalin E."/>
            <person name="Tice H."/>
            <person name="Bruce D."/>
            <person name="Goodwin L."/>
            <person name="Pitluck S."/>
            <person name="Kyrpides N."/>
            <person name="Mavromatis K."/>
            <person name="Ovchinnikova G."/>
            <person name="Munk A.C."/>
            <person name="Detter J.C."/>
            <person name="Han C."/>
            <person name="Tapia R."/>
            <person name="Land M."/>
            <person name="Hauser L."/>
            <person name="Markowitz V."/>
            <person name="Cheng J.-F."/>
            <person name="Hugenholtz P."/>
            <person name="Woyke T."/>
            <person name="Wu D."/>
            <person name="Tindall B."/>
            <person name="Pomrenke H.G."/>
            <person name="Brambilla E."/>
            <person name="Klenk H.-P."/>
            <person name="Eisen J.A."/>
        </authorList>
    </citation>
    <scope>NUCLEOTIDE SEQUENCE [LARGE SCALE GENOMIC DNA]</scope>
    <source>
        <strain evidence="8">DSM 17093 / CIP 108686 / LMG 22925 / RQ-24</strain>
    </source>
</reference>
<keyword evidence="4 5" id="KW-0378">Hydrolase</keyword>
<proteinExistence type="inferred from homology"/>
<name>D7CRJ9_TRURR</name>
<feature type="domain" description="GTP cyclohydrolase I" evidence="6">
    <location>
        <begin position="27"/>
        <end position="202"/>
    </location>
</feature>
<dbReference type="Gene3D" id="3.30.1130.10">
    <property type="match status" value="1"/>
</dbReference>
<dbReference type="PANTHER" id="PTHR11109:SF7">
    <property type="entry name" value="GTP CYCLOHYDROLASE 1"/>
    <property type="match status" value="1"/>
</dbReference>
<dbReference type="PROSITE" id="PS00860">
    <property type="entry name" value="GTP_CYCLOHYDROL_1_2"/>
    <property type="match status" value="1"/>
</dbReference>
<dbReference type="GO" id="GO:0008270">
    <property type="term" value="F:zinc ion binding"/>
    <property type="evidence" value="ECO:0007669"/>
    <property type="project" value="UniProtKB-UniRule"/>
</dbReference>
<dbReference type="HOGENOM" id="CLU_049768_3_1_0"/>
<sequence>MHQIPPPAPSPLELDDPSPLPEAQALEATVARLIAQLGEDVTREGLQRTPARVARSLRFLTSGYAQDAQSVVRGALFRAEGAELVVVKGLEFYSLCEHHLLPFFGRVHIGYVPGEHILGLSKFARVVDVFARRLQVQERLTVQVADALEGVLRPRGVGVVVEASHLCMMMRGVQQQGSSTRTSVLRGVLGDPGVREEFLRAINTP</sequence>
<dbReference type="GO" id="GO:0005525">
    <property type="term" value="F:GTP binding"/>
    <property type="evidence" value="ECO:0007669"/>
    <property type="project" value="UniProtKB-KW"/>
</dbReference>
<dbReference type="SUPFAM" id="SSF55620">
    <property type="entry name" value="Tetrahydrobiopterin biosynthesis enzymes-like"/>
    <property type="match status" value="1"/>
</dbReference>
<organism evidence="7 8">
    <name type="scientific">Truepera radiovictrix (strain DSM 17093 / CIP 108686 / LMG 22925 / RQ-24)</name>
    <dbReference type="NCBI Taxonomy" id="649638"/>
    <lineage>
        <taxon>Bacteria</taxon>
        <taxon>Thermotogati</taxon>
        <taxon>Deinococcota</taxon>
        <taxon>Deinococci</taxon>
        <taxon>Trueperales</taxon>
        <taxon>Trueperaceae</taxon>
        <taxon>Truepera</taxon>
    </lineage>
</organism>
<keyword evidence="3 5" id="KW-0554">One-carbon metabolism</keyword>
<comment type="similarity">
    <text evidence="5">Belongs to the GTP cyclohydrolase I family.</text>
</comment>
<dbReference type="GO" id="GO:0006729">
    <property type="term" value="P:tetrahydrobiopterin biosynthetic process"/>
    <property type="evidence" value="ECO:0007669"/>
    <property type="project" value="TreeGrafter"/>
</dbReference>
<comment type="pathway">
    <text evidence="2 5">Cofactor biosynthesis; 7,8-dihydroneopterin triphosphate biosynthesis; 7,8-dihydroneopterin triphosphate from GTP: step 1/1.</text>
</comment>
<dbReference type="Proteomes" id="UP000000379">
    <property type="component" value="Chromosome"/>
</dbReference>
<keyword evidence="5" id="KW-0479">Metal-binding</keyword>
<reference evidence="7 8" key="2">
    <citation type="journal article" date="2011" name="Stand. Genomic Sci.">
        <title>Complete genome sequence of Truepera radiovictrix type strain (RQ-24).</title>
        <authorList>
            <person name="Ivanova N."/>
            <person name="Rohde C."/>
            <person name="Munk C."/>
            <person name="Nolan M."/>
            <person name="Lucas S."/>
            <person name="Del Rio T.G."/>
            <person name="Tice H."/>
            <person name="Deshpande S."/>
            <person name="Cheng J.F."/>
            <person name="Tapia R."/>
            <person name="Han C."/>
            <person name="Goodwin L."/>
            <person name="Pitluck S."/>
            <person name="Liolios K."/>
            <person name="Mavromatis K."/>
            <person name="Mikhailova N."/>
            <person name="Pati A."/>
            <person name="Chen A."/>
            <person name="Palaniappan K."/>
            <person name="Land M."/>
            <person name="Hauser L."/>
            <person name="Chang Y.J."/>
            <person name="Jeffries C.D."/>
            <person name="Brambilla E."/>
            <person name="Rohde M."/>
            <person name="Goker M."/>
            <person name="Tindall B.J."/>
            <person name="Woyke T."/>
            <person name="Bristow J."/>
            <person name="Eisen J.A."/>
            <person name="Markowitz V."/>
            <person name="Hugenholtz P."/>
            <person name="Kyrpides N.C."/>
            <person name="Klenk H.P."/>
            <person name="Lapidus A."/>
        </authorList>
    </citation>
    <scope>NUCLEOTIDE SEQUENCE [LARGE SCALE GENOMIC DNA]</scope>
    <source>
        <strain evidence="8">DSM 17093 / CIP 108686 / LMG 22925 / RQ-24</strain>
    </source>
</reference>
<keyword evidence="5" id="KW-0862">Zinc</keyword>
<dbReference type="NCBIfam" id="NF006825">
    <property type="entry name" value="PRK09347.1-2"/>
    <property type="match status" value="1"/>
</dbReference>
<comment type="catalytic activity">
    <reaction evidence="1 5">
        <text>GTP + H2O = 7,8-dihydroneopterin 3'-triphosphate + formate + H(+)</text>
        <dbReference type="Rhea" id="RHEA:17473"/>
        <dbReference type="ChEBI" id="CHEBI:15377"/>
        <dbReference type="ChEBI" id="CHEBI:15378"/>
        <dbReference type="ChEBI" id="CHEBI:15740"/>
        <dbReference type="ChEBI" id="CHEBI:37565"/>
        <dbReference type="ChEBI" id="CHEBI:58462"/>
        <dbReference type="EC" id="3.5.4.16"/>
    </reaction>
</comment>
<dbReference type="NCBIfam" id="TIGR00063">
    <property type="entry name" value="folE"/>
    <property type="match status" value="1"/>
</dbReference>
<evidence type="ECO:0000256" key="2">
    <source>
        <dbReference type="ARBA" id="ARBA00005080"/>
    </source>
</evidence>
<dbReference type="EMBL" id="CP002049">
    <property type="protein sequence ID" value="ADI13489.1"/>
    <property type="molecule type" value="Genomic_DNA"/>
</dbReference>
<dbReference type="GO" id="GO:0003934">
    <property type="term" value="F:GTP cyclohydrolase I activity"/>
    <property type="evidence" value="ECO:0007669"/>
    <property type="project" value="UniProtKB-UniRule"/>
</dbReference>
<dbReference type="GO" id="GO:0005737">
    <property type="term" value="C:cytoplasm"/>
    <property type="evidence" value="ECO:0007669"/>
    <property type="project" value="TreeGrafter"/>
</dbReference>
<keyword evidence="5" id="KW-0547">Nucleotide-binding</keyword>
<dbReference type="AlphaFoldDB" id="D7CRJ9"/>
<feature type="binding site" evidence="5">
    <location>
        <position position="167"/>
    </location>
    <ligand>
        <name>Zn(2+)</name>
        <dbReference type="ChEBI" id="CHEBI:29105"/>
    </ligand>
</feature>
<dbReference type="GO" id="GO:0006730">
    <property type="term" value="P:one-carbon metabolic process"/>
    <property type="evidence" value="ECO:0007669"/>
    <property type="project" value="UniProtKB-UniRule"/>
</dbReference>
<evidence type="ECO:0000256" key="3">
    <source>
        <dbReference type="ARBA" id="ARBA00022563"/>
    </source>
</evidence>
<dbReference type="InterPro" id="IPR001474">
    <property type="entry name" value="GTP_CycHdrlase_I"/>
</dbReference>
<dbReference type="PANTHER" id="PTHR11109">
    <property type="entry name" value="GTP CYCLOHYDROLASE I"/>
    <property type="match status" value="1"/>
</dbReference>
<dbReference type="Gene3D" id="1.10.286.10">
    <property type="match status" value="1"/>
</dbReference>
<dbReference type="FunFam" id="3.30.1130.10:FF:000001">
    <property type="entry name" value="GTP cyclohydrolase 1"/>
    <property type="match status" value="1"/>
</dbReference>
<dbReference type="InterPro" id="IPR043133">
    <property type="entry name" value="GTP-CH-I_C/QueF"/>
</dbReference>
<dbReference type="InterPro" id="IPR043134">
    <property type="entry name" value="GTP-CH-I_N"/>
</dbReference>
<keyword evidence="8" id="KW-1185">Reference proteome</keyword>
<feature type="binding site" evidence="5">
    <location>
        <position position="99"/>
    </location>
    <ligand>
        <name>Zn(2+)</name>
        <dbReference type="ChEBI" id="CHEBI:29105"/>
    </ligand>
</feature>
<evidence type="ECO:0000256" key="5">
    <source>
        <dbReference type="HAMAP-Rule" id="MF_00223"/>
    </source>
</evidence>
<dbReference type="Pfam" id="PF01227">
    <property type="entry name" value="GTP_cyclohydroI"/>
    <property type="match status" value="1"/>
</dbReference>
<dbReference type="InterPro" id="IPR020602">
    <property type="entry name" value="GTP_CycHdrlase_I_dom"/>
</dbReference>
<feature type="binding site" evidence="5">
    <location>
        <position position="96"/>
    </location>
    <ligand>
        <name>Zn(2+)</name>
        <dbReference type="ChEBI" id="CHEBI:29105"/>
    </ligand>
</feature>
<dbReference type="NCBIfam" id="NF006826">
    <property type="entry name" value="PRK09347.1-3"/>
    <property type="match status" value="1"/>
</dbReference>
<dbReference type="HAMAP" id="MF_00223">
    <property type="entry name" value="FolE"/>
    <property type="match status" value="1"/>
</dbReference>
<evidence type="ECO:0000259" key="6">
    <source>
        <dbReference type="Pfam" id="PF01227"/>
    </source>
</evidence>
<dbReference type="InterPro" id="IPR018234">
    <property type="entry name" value="GTP_CycHdrlase_I_CS"/>
</dbReference>
<evidence type="ECO:0000313" key="8">
    <source>
        <dbReference type="Proteomes" id="UP000000379"/>
    </source>
</evidence>
<dbReference type="eggNOG" id="COG0302">
    <property type="taxonomic scope" value="Bacteria"/>
</dbReference>
<comment type="subunit">
    <text evidence="5">Homopolymer.</text>
</comment>
<dbReference type="KEGG" id="tra:Trad_0350"/>
<dbReference type="GO" id="GO:0046654">
    <property type="term" value="P:tetrahydrofolate biosynthetic process"/>
    <property type="evidence" value="ECO:0007669"/>
    <property type="project" value="UniProtKB-UniRule"/>
</dbReference>
<protein>
    <recommendedName>
        <fullName evidence="5">GTP cyclohydrolase 1</fullName>
        <ecNumber evidence="5">3.5.4.16</ecNumber>
    </recommendedName>
    <alternativeName>
        <fullName evidence="5">GTP cyclohydrolase I</fullName>
        <shortName evidence="5">GTP-CH-I</shortName>
    </alternativeName>
</protein>
<evidence type="ECO:0000256" key="1">
    <source>
        <dbReference type="ARBA" id="ARBA00001052"/>
    </source>
</evidence>
<dbReference type="RefSeq" id="WP_013176869.1">
    <property type="nucleotide sequence ID" value="NC_014221.1"/>
</dbReference>